<keyword evidence="3" id="KW-1185">Reference proteome</keyword>
<evidence type="ECO:0000313" key="2">
    <source>
        <dbReference type="EMBL" id="GAA4433023.1"/>
    </source>
</evidence>
<reference evidence="3" key="1">
    <citation type="journal article" date="2019" name="Int. J. Syst. Evol. Microbiol.">
        <title>The Global Catalogue of Microorganisms (GCM) 10K type strain sequencing project: providing services to taxonomists for standard genome sequencing and annotation.</title>
        <authorList>
            <consortium name="The Broad Institute Genomics Platform"/>
            <consortium name="The Broad Institute Genome Sequencing Center for Infectious Disease"/>
            <person name="Wu L."/>
            <person name="Ma J."/>
        </authorList>
    </citation>
    <scope>NUCLEOTIDE SEQUENCE [LARGE SCALE GENOMIC DNA]</scope>
    <source>
        <strain evidence="3">JCM 17926</strain>
    </source>
</reference>
<protein>
    <recommendedName>
        <fullName evidence="4">DUF5050 domain-containing protein</fullName>
    </recommendedName>
</protein>
<sequence length="276" mass="32005">MKAKAFIYLLLLMLFLAPGYAFAQGQETGRLLYSHSFPQSSPTTISQDRNGYIYLLDPLHNLVRLDSLGRPVDTFSPPARGRISNMQAWNPMKILLFYEDRQSLLLLDRFLRPISSTDLRDINYEGIAKVATLASDDSFWLFDETNLTLSKLDLRQRSVTVETPLNLILDRERFDVRQLREYQNMLYLLDFNNGIYVFDNLGNYKKSISLKGLSHIGFRGNKLYFVQEGKLHFYDLYTSGKQTIDLPGEKLYRTALAGDNCLFLFTENEVDVYDWQ</sequence>
<dbReference type="Proteomes" id="UP001500552">
    <property type="component" value="Unassembled WGS sequence"/>
</dbReference>
<feature type="chain" id="PRO_5046652118" description="DUF5050 domain-containing protein" evidence="1">
    <location>
        <begin position="24"/>
        <end position="276"/>
    </location>
</feature>
<feature type="signal peptide" evidence="1">
    <location>
        <begin position="1"/>
        <end position="23"/>
    </location>
</feature>
<gene>
    <name evidence="2" type="ORF">GCM10023188_21980</name>
</gene>
<accession>A0ABP8LQ61</accession>
<evidence type="ECO:0008006" key="4">
    <source>
        <dbReference type="Google" id="ProtNLM"/>
    </source>
</evidence>
<name>A0ABP8LQ61_9BACT</name>
<evidence type="ECO:0000256" key="1">
    <source>
        <dbReference type="SAM" id="SignalP"/>
    </source>
</evidence>
<organism evidence="2 3">
    <name type="scientific">Pontibacter saemangeumensis</name>
    <dbReference type="NCBI Taxonomy" id="1084525"/>
    <lineage>
        <taxon>Bacteria</taxon>
        <taxon>Pseudomonadati</taxon>
        <taxon>Bacteroidota</taxon>
        <taxon>Cytophagia</taxon>
        <taxon>Cytophagales</taxon>
        <taxon>Hymenobacteraceae</taxon>
        <taxon>Pontibacter</taxon>
    </lineage>
</organism>
<dbReference type="RefSeq" id="WP_345159019.1">
    <property type="nucleotide sequence ID" value="NZ_BAABHC010000014.1"/>
</dbReference>
<comment type="caution">
    <text evidence="2">The sequence shown here is derived from an EMBL/GenBank/DDBJ whole genome shotgun (WGS) entry which is preliminary data.</text>
</comment>
<evidence type="ECO:0000313" key="3">
    <source>
        <dbReference type="Proteomes" id="UP001500552"/>
    </source>
</evidence>
<proteinExistence type="predicted"/>
<keyword evidence="1" id="KW-0732">Signal</keyword>
<dbReference type="EMBL" id="BAABHC010000014">
    <property type="protein sequence ID" value="GAA4433023.1"/>
    <property type="molecule type" value="Genomic_DNA"/>
</dbReference>